<reference evidence="2 3" key="2">
    <citation type="submission" date="2018-11" db="EMBL/GenBank/DDBJ databases">
        <authorList>
            <consortium name="Pathogen Informatics"/>
        </authorList>
    </citation>
    <scope>NUCLEOTIDE SEQUENCE [LARGE SCALE GENOMIC DNA]</scope>
</reference>
<feature type="transmembrane region" description="Helical" evidence="1">
    <location>
        <begin position="70"/>
        <end position="97"/>
    </location>
</feature>
<protein>
    <submittedName>
        <fullName evidence="4">MARVEL domain-containing protein</fullName>
    </submittedName>
</protein>
<proteinExistence type="predicted"/>
<evidence type="ECO:0000313" key="4">
    <source>
        <dbReference type="WBParaSite" id="TCLT_0000303001-mRNA-1"/>
    </source>
</evidence>
<keyword evidence="3" id="KW-1185">Reference proteome</keyword>
<dbReference type="EMBL" id="UYYF01000903">
    <property type="protein sequence ID" value="VDM99292.1"/>
    <property type="molecule type" value="Genomic_DNA"/>
</dbReference>
<keyword evidence="1" id="KW-0472">Membrane</keyword>
<evidence type="ECO:0000313" key="3">
    <source>
        <dbReference type="Proteomes" id="UP000276776"/>
    </source>
</evidence>
<dbReference type="OrthoDB" id="5804949at2759"/>
<evidence type="ECO:0000256" key="1">
    <source>
        <dbReference type="SAM" id="Phobius"/>
    </source>
</evidence>
<keyword evidence="1" id="KW-0812">Transmembrane</keyword>
<feature type="transmembrane region" description="Helical" evidence="1">
    <location>
        <begin position="134"/>
        <end position="156"/>
    </location>
</feature>
<gene>
    <name evidence="2" type="ORF">TCLT_LOCUS3031</name>
</gene>
<dbReference type="Proteomes" id="UP000276776">
    <property type="component" value="Unassembled WGS sequence"/>
</dbReference>
<organism evidence="4">
    <name type="scientific">Thelazia callipaeda</name>
    <name type="common">Oriental eyeworm</name>
    <name type="synonym">Parasitic nematode</name>
    <dbReference type="NCBI Taxonomy" id="103827"/>
    <lineage>
        <taxon>Eukaryota</taxon>
        <taxon>Metazoa</taxon>
        <taxon>Ecdysozoa</taxon>
        <taxon>Nematoda</taxon>
        <taxon>Chromadorea</taxon>
        <taxon>Rhabditida</taxon>
        <taxon>Spirurina</taxon>
        <taxon>Spiruromorpha</taxon>
        <taxon>Thelazioidea</taxon>
        <taxon>Thelaziidae</taxon>
        <taxon>Thelazia</taxon>
    </lineage>
</organism>
<dbReference type="WBParaSite" id="TCLT_0000303001-mRNA-1">
    <property type="protein sequence ID" value="TCLT_0000303001-mRNA-1"/>
    <property type="gene ID" value="TCLT_0000303001"/>
</dbReference>
<evidence type="ECO:0000313" key="2">
    <source>
        <dbReference type="EMBL" id="VDM99292.1"/>
    </source>
</evidence>
<dbReference type="AlphaFoldDB" id="A0A0N5CS30"/>
<feature type="transmembrane region" description="Helical" evidence="1">
    <location>
        <begin position="228"/>
        <end position="249"/>
    </location>
</feature>
<feature type="transmembrane region" description="Helical" evidence="1">
    <location>
        <begin position="163"/>
        <end position="182"/>
    </location>
</feature>
<name>A0A0N5CS30_THECL</name>
<dbReference type="OMA" id="HYSTCPW"/>
<reference evidence="4" key="1">
    <citation type="submission" date="2017-02" db="UniProtKB">
        <authorList>
            <consortium name="WormBaseParasite"/>
        </authorList>
    </citation>
    <scope>IDENTIFICATION</scope>
</reference>
<sequence length="262" mass="29853">MCKLIRNYKESGRTTTTTSSHTIPKIGPDRRFSTGTLNRRVVFSLLILVAQALESEVEYRRQTDVNSNRIVIVLRTINLILLFTIDGLIVSGVGQYYSDLGGKRSLMLTPDKWYYNVYSKLPLTFAEMRLSGQYFATAITTVILIITIFLHIVQLYCCKYSRLLCMCYSFCAVPFSLFVFGLEMHYSTCPWINDFYRADILRRDYTSVESYFDTQCGISGWALAGVRLHIFSLLSCSLFISEGLVSAFFRSDGVRHGGKINT</sequence>
<accession>A0A0N5CS30</accession>
<keyword evidence="1" id="KW-1133">Transmembrane helix</keyword>